<evidence type="ECO:0000313" key="7">
    <source>
        <dbReference type="EMBL" id="GGR04359.1"/>
    </source>
</evidence>
<name>A0A918C560_9ACTN</name>
<dbReference type="InterPro" id="IPR036388">
    <property type="entry name" value="WH-like_DNA-bd_sf"/>
</dbReference>
<dbReference type="AlphaFoldDB" id="A0A918C560"/>
<proteinExistence type="inferred from homology"/>
<dbReference type="SUPFAM" id="SSF46785">
    <property type="entry name" value="Winged helix' DNA-binding domain"/>
    <property type="match status" value="1"/>
</dbReference>
<reference evidence="7" key="2">
    <citation type="submission" date="2020-09" db="EMBL/GenBank/DDBJ databases">
        <authorList>
            <person name="Sun Q."/>
            <person name="Ohkuma M."/>
        </authorList>
    </citation>
    <scope>NUCLEOTIDE SEQUENCE</scope>
    <source>
        <strain evidence="7">JCM 4403</strain>
    </source>
</reference>
<keyword evidence="8" id="KW-1185">Reference proteome</keyword>
<keyword evidence="3" id="KW-0238">DNA-binding</keyword>
<dbReference type="GO" id="GO:0000976">
    <property type="term" value="F:transcription cis-regulatory region binding"/>
    <property type="evidence" value="ECO:0007669"/>
    <property type="project" value="TreeGrafter"/>
</dbReference>
<dbReference type="PANTHER" id="PTHR30126:SF40">
    <property type="entry name" value="HTH-TYPE TRANSCRIPTIONAL REGULATOR GLTR"/>
    <property type="match status" value="1"/>
</dbReference>
<dbReference type="EMBL" id="BMTU01000017">
    <property type="protein sequence ID" value="GGR04359.1"/>
    <property type="molecule type" value="Genomic_DNA"/>
</dbReference>
<evidence type="ECO:0000256" key="1">
    <source>
        <dbReference type="ARBA" id="ARBA00009437"/>
    </source>
</evidence>
<comment type="caution">
    <text evidence="7">The sequence shown here is derived from an EMBL/GenBank/DDBJ whole genome shotgun (WGS) entry which is preliminary data.</text>
</comment>
<dbReference type="Pfam" id="PF00126">
    <property type="entry name" value="HTH_1"/>
    <property type="match status" value="1"/>
</dbReference>
<evidence type="ECO:0000313" key="8">
    <source>
        <dbReference type="Proteomes" id="UP000656732"/>
    </source>
</evidence>
<dbReference type="FunFam" id="1.10.10.10:FF:000001">
    <property type="entry name" value="LysR family transcriptional regulator"/>
    <property type="match status" value="1"/>
</dbReference>
<evidence type="ECO:0000256" key="2">
    <source>
        <dbReference type="ARBA" id="ARBA00023015"/>
    </source>
</evidence>
<evidence type="ECO:0000256" key="3">
    <source>
        <dbReference type="ARBA" id="ARBA00023125"/>
    </source>
</evidence>
<feature type="region of interest" description="Disordered" evidence="5">
    <location>
        <begin position="73"/>
        <end position="103"/>
    </location>
</feature>
<comment type="similarity">
    <text evidence="1">Belongs to the LysR transcriptional regulatory family.</text>
</comment>
<dbReference type="PANTHER" id="PTHR30126">
    <property type="entry name" value="HTH-TYPE TRANSCRIPTIONAL REGULATOR"/>
    <property type="match status" value="1"/>
</dbReference>
<evidence type="ECO:0000256" key="4">
    <source>
        <dbReference type="ARBA" id="ARBA00023163"/>
    </source>
</evidence>
<gene>
    <name evidence="7" type="ORF">GCM10010280_60410</name>
</gene>
<evidence type="ECO:0000256" key="5">
    <source>
        <dbReference type="SAM" id="MobiDB-lite"/>
    </source>
</evidence>
<organism evidence="7 8">
    <name type="scientific">Streptomyces pilosus</name>
    <dbReference type="NCBI Taxonomy" id="28893"/>
    <lineage>
        <taxon>Bacteria</taxon>
        <taxon>Bacillati</taxon>
        <taxon>Actinomycetota</taxon>
        <taxon>Actinomycetes</taxon>
        <taxon>Kitasatosporales</taxon>
        <taxon>Streptomycetaceae</taxon>
        <taxon>Streptomyces</taxon>
    </lineage>
</organism>
<dbReference type="PRINTS" id="PR00039">
    <property type="entry name" value="HTHLYSR"/>
</dbReference>
<keyword evidence="2" id="KW-0805">Transcription regulation</keyword>
<accession>A0A918C560</accession>
<keyword evidence="4" id="KW-0804">Transcription</keyword>
<dbReference type="Proteomes" id="UP000656732">
    <property type="component" value="Unassembled WGS sequence"/>
</dbReference>
<dbReference type="InterPro" id="IPR000847">
    <property type="entry name" value="LysR_HTH_N"/>
</dbReference>
<dbReference type="Gene3D" id="1.10.10.10">
    <property type="entry name" value="Winged helix-like DNA-binding domain superfamily/Winged helix DNA-binding domain"/>
    <property type="match status" value="1"/>
</dbReference>
<dbReference type="InterPro" id="IPR036390">
    <property type="entry name" value="WH_DNA-bd_sf"/>
</dbReference>
<dbReference type="PROSITE" id="PS50931">
    <property type="entry name" value="HTH_LYSR"/>
    <property type="match status" value="1"/>
</dbReference>
<sequence>MAAELSFTRAAKNLHYAQSTVTAQIKNLEEAVGTELFDRSRRRLALTEAGARLLPHAERIIQIAETARREVILSTPPARRPHGGHGVPTATGRPLGPVEAGRL</sequence>
<feature type="domain" description="HTH lysR-type" evidence="6">
    <location>
        <begin position="1"/>
        <end position="47"/>
    </location>
</feature>
<protein>
    <recommendedName>
        <fullName evidence="6">HTH lysR-type domain-containing protein</fullName>
    </recommendedName>
</protein>
<evidence type="ECO:0000259" key="6">
    <source>
        <dbReference type="PROSITE" id="PS50931"/>
    </source>
</evidence>
<dbReference type="GO" id="GO:0003700">
    <property type="term" value="F:DNA-binding transcription factor activity"/>
    <property type="evidence" value="ECO:0007669"/>
    <property type="project" value="InterPro"/>
</dbReference>
<reference evidence="7" key="1">
    <citation type="journal article" date="2014" name="Int. J. Syst. Evol. Microbiol.">
        <title>Complete genome sequence of Corynebacterium casei LMG S-19264T (=DSM 44701T), isolated from a smear-ripened cheese.</title>
        <authorList>
            <consortium name="US DOE Joint Genome Institute (JGI-PGF)"/>
            <person name="Walter F."/>
            <person name="Albersmeier A."/>
            <person name="Kalinowski J."/>
            <person name="Ruckert C."/>
        </authorList>
    </citation>
    <scope>NUCLEOTIDE SEQUENCE</scope>
    <source>
        <strain evidence="7">JCM 4403</strain>
    </source>
</reference>